<evidence type="ECO:0000256" key="1">
    <source>
        <dbReference type="SAM" id="MobiDB-lite"/>
    </source>
</evidence>
<comment type="caution">
    <text evidence="2">The sequence shown here is derived from an EMBL/GenBank/DDBJ whole genome shotgun (WGS) entry which is preliminary data.</text>
</comment>
<feature type="region of interest" description="Disordered" evidence="1">
    <location>
        <begin position="225"/>
        <end position="260"/>
    </location>
</feature>
<evidence type="ECO:0000313" key="3">
    <source>
        <dbReference type="Proteomes" id="UP000436088"/>
    </source>
</evidence>
<protein>
    <submittedName>
        <fullName evidence="2">Uncharacterized protein</fullName>
    </submittedName>
</protein>
<feature type="region of interest" description="Disordered" evidence="1">
    <location>
        <begin position="134"/>
        <end position="210"/>
    </location>
</feature>
<reference evidence="2" key="1">
    <citation type="submission" date="2019-09" db="EMBL/GenBank/DDBJ databases">
        <title>Draft genome information of white flower Hibiscus syriacus.</title>
        <authorList>
            <person name="Kim Y.-M."/>
        </authorList>
    </citation>
    <scope>NUCLEOTIDE SEQUENCE [LARGE SCALE GENOMIC DNA]</scope>
    <source>
        <strain evidence="2">YM2019G1</strain>
    </source>
</reference>
<feature type="region of interest" description="Disordered" evidence="1">
    <location>
        <begin position="587"/>
        <end position="616"/>
    </location>
</feature>
<proteinExistence type="predicted"/>
<dbReference type="EMBL" id="VEPZ02000377">
    <property type="protein sequence ID" value="KAE8726249.1"/>
    <property type="molecule type" value="Genomic_DNA"/>
</dbReference>
<dbReference type="InterPro" id="IPR044820">
    <property type="entry name" value="AGD14-like"/>
</dbReference>
<evidence type="ECO:0000313" key="2">
    <source>
        <dbReference type="EMBL" id="KAE8726249.1"/>
    </source>
</evidence>
<dbReference type="GO" id="GO:0005096">
    <property type="term" value="F:GTPase activator activity"/>
    <property type="evidence" value="ECO:0007669"/>
    <property type="project" value="InterPro"/>
</dbReference>
<feature type="compositionally biased region" description="Low complexity" evidence="1">
    <location>
        <begin position="242"/>
        <end position="251"/>
    </location>
</feature>
<keyword evidence="3" id="KW-1185">Reference proteome</keyword>
<dbReference type="PANTHER" id="PTHR46085:SF16">
    <property type="entry name" value="ARFGAP_RECO-LIKE ZINC FINGER DOMAIN-CONTAINING PROTEIN"/>
    <property type="match status" value="1"/>
</dbReference>
<dbReference type="PANTHER" id="PTHR46085">
    <property type="entry name" value="ARFGAP/RECO-RELATED"/>
    <property type="match status" value="1"/>
</dbReference>
<organism evidence="2 3">
    <name type="scientific">Hibiscus syriacus</name>
    <name type="common">Rose of Sharon</name>
    <dbReference type="NCBI Taxonomy" id="106335"/>
    <lineage>
        <taxon>Eukaryota</taxon>
        <taxon>Viridiplantae</taxon>
        <taxon>Streptophyta</taxon>
        <taxon>Embryophyta</taxon>
        <taxon>Tracheophyta</taxon>
        <taxon>Spermatophyta</taxon>
        <taxon>Magnoliopsida</taxon>
        <taxon>eudicotyledons</taxon>
        <taxon>Gunneridae</taxon>
        <taxon>Pentapetalae</taxon>
        <taxon>rosids</taxon>
        <taxon>malvids</taxon>
        <taxon>Malvales</taxon>
        <taxon>Malvaceae</taxon>
        <taxon>Malvoideae</taxon>
        <taxon>Hibiscus</taxon>
    </lineage>
</organism>
<sequence length="616" mass="66638">MGSKKKVKDDERMERTIRALLKLPENKGCINCNILRARQIYFKAWDPLVHSFPDGSNIHKLRDFIRQVYVERRYASENEKGDSLPYTGRILLKAGRTVYLVVDPEVHCMKIEENGVQMKDLVLLEEIVDNRLRPEGSRSARQQDNPEFPHREPVRRSRSFSLELGRSGSPVEQPVRDSLGETAPAIQVGEHSNENAARDPDGSAENQKNASPGVLESLIDFSMDSEPSNEVAAPNVQQVPPSNDDSQSSDDFSSKGKAPPVSNPNYLEALLFDLSDLSVVPVDNVSAAPGTTSAPSIASGQNISLDGFSTASAPQFLALTSTDVSSTVPQVVNIQQYPFNPGFQATTDVNGDYKVKASEGHSFPGMQQHQLSLFSASDNNFSAHPYTRAHRTSFLMHISQQLTNVSTAQSYQATSTSAIETTYGVGVQPPAETKSNKRKELPQDLFAAGYGSAPGAFPSWQNALPYGMGFGLQYYPNAMNVAAFPSTAKTNPFDSDATPGQVPAFPSMASYLGALPSVQDPTALSHASGLDSSSVMAYHSSYTASSPMTLGSPFISAIPSAYMGDQSHILLQHSRLQGNSGFDGSNYISSSSRIDQRPMSVLSASNPPNSDRGIIS</sequence>
<accession>A0A6A3CGK3</accession>
<dbReference type="AlphaFoldDB" id="A0A6A3CGK3"/>
<feature type="compositionally biased region" description="Basic and acidic residues" evidence="1">
    <location>
        <begin position="191"/>
        <end position="201"/>
    </location>
</feature>
<dbReference type="Proteomes" id="UP000436088">
    <property type="component" value="Unassembled WGS sequence"/>
</dbReference>
<name>A0A6A3CGK3_HIBSY</name>
<gene>
    <name evidence="2" type="ORF">F3Y22_tig00007179pilonHSYRG00049</name>
</gene>